<dbReference type="VEuPathDB" id="VectorBase:GAUT004556"/>
<name>A0A1A9UGX4_GLOAU</name>
<proteinExistence type="predicted"/>
<keyword evidence="1" id="KW-0812">Transmembrane</keyword>
<keyword evidence="1" id="KW-1133">Transmembrane helix</keyword>
<dbReference type="AlphaFoldDB" id="A0A1A9UGX4"/>
<keyword evidence="3" id="KW-1185">Reference proteome</keyword>
<evidence type="ECO:0000313" key="3">
    <source>
        <dbReference type="Proteomes" id="UP000078200"/>
    </source>
</evidence>
<evidence type="ECO:0000256" key="1">
    <source>
        <dbReference type="SAM" id="Phobius"/>
    </source>
</evidence>
<dbReference type="Proteomes" id="UP000078200">
    <property type="component" value="Unassembled WGS sequence"/>
</dbReference>
<sequence>MDGILRTDKTLGTTIPNKEVWEKSVQWRLTSLGCYYGYNESILKCRFDDSVKTCGSASLSVYGCRHIMLAVCGGFISSWAVAGLIGIAAVGVAYYRGSTGERVINEARLILSKNSRIQSLTIPRHKTKCIGNSRSHRISSKVFEQIRCKASSNEEKRDITDIISKCSHWSYTITLQVLDP</sequence>
<feature type="transmembrane region" description="Helical" evidence="1">
    <location>
        <begin position="67"/>
        <end position="95"/>
    </location>
</feature>
<keyword evidence="1" id="KW-0472">Membrane</keyword>
<reference evidence="2" key="1">
    <citation type="submission" date="2020-05" db="UniProtKB">
        <authorList>
            <consortium name="EnsemblMetazoa"/>
        </authorList>
    </citation>
    <scope>IDENTIFICATION</scope>
    <source>
        <strain evidence="2">TTRI</strain>
    </source>
</reference>
<evidence type="ECO:0000313" key="2">
    <source>
        <dbReference type="EnsemblMetazoa" id="GAUT004556-PA"/>
    </source>
</evidence>
<organism evidence="2 3">
    <name type="scientific">Glossina austeni</name>
    <name type="common">Savannah tsetse fly</name>
    <dbReference type="NCBI Taxonomy" id="7395"/>
    <lineage>
        <taxon>Eukaryota</taxon>
        <taxon>Metazoa</taxon>
        <taxon>Ecdysozoa</taxon>
        <taxon>Arthropoda</taxon>
        <taxon>Hexapoda</taxon>
        <taxon>Insecta</taxon>
        <taxon>Pterygota</taxon>
        <taxon>Neoptera</taxon>
        <taxon>Endopterygota</taxon>
        <taxon>Diptera</taxon>
        <taxon>Brachycera</taxon>
        <taxon>Muscomorpha</taxon>
        <taxon>Hippoboscoidea</taxon>
        <taxon>Glossinidae</taxon>
        <taxon>Glossina</taxon>
    </lineage>
</organism>
<accession>A0A1A9UGX4</accession>
<protein>
    <submittedName>
        <fullName evidence="2">Uncharacterized protein</fullName>
    </submittedName>
</protein>
<dbReference type="EnsemblMetazoa" id="GAUT004556-RA">
    <property type="protein sequence ID" value="GAUT004556-PA"/>
    <property type="gene ID" value="GAUT004556"/>
</dbReference>